<feature type="transmembrane region" description="Helical" evidence="1">
    <location>
        <begin position="42"/>
        <end position="69"/>
    </location>
</feature>
<dbReference type="PANTHER" id="PTHR22911:SF103">
    <property type="entry name" value="BLR2811 PROTEIN"/>
    <property type="match status" value="1"/>
</dbReference>
<keyword evidence="1" id="KW-0812">Transmembrane</keyword>
<proteinExistence type="predicted"/>
<feature type="transmembrane region" description="Helical" evidence="1">
    <location>
        <begin position="298"/>
        <end position="316"/>
    </location>
</feature>
<evidence type="ECO:0000259" key="3">
    <source>
        <dbReference type="Pfam" id="PF00892"/>
    </source>
</evidence>
<organism evidence="4 5">
    <name type="scientific">Rhodoplanes azumiensis</name>
    <dbReference type="NCBI Taxonomy" id="1897628"/>
    <lineage>
        <taxon>Bacteria</taxon>
        <taxon>Pseudomonadati</taxon>
        <taxon>Pseudomonadota</taxon>
        <taxon>Alphaproteobacteria</taxon>
        <taxon>Hyphomicrobiales</taxon>
        <taxon>Nitrobacteraceae</taxon>
        <taxon>Rhodoplanes</taxon>
    </lineage>
</organism>
<accession>A0ABW5AI76</accession>
<feature type="signal peptide" evidence="2">
    <location>
        <begin position="1"/>
        <end position="20"/>
    </location>
</feature>
<sequence>MTASALPAPATAAAPGAASAAASTAASTAASGAPASRRVDNVPLGILFMVGSTVMFAVSSALAKWLVAIYPVGEVMAFRSLSSLLVCSLFVLPFTGLSVFATRKPGQHVARGVSQAISQTLTVLAVSMMPIAGAIAIGFSAPLWAALISVLWLGERAGAARWTALVVGFAGVLIVTEPGADSLSLGALYALGNAVMYGSVTVAVRGMTKTEQPNTLLMWQLVVMSVCHAGLLVFGFRMPTLIDTGLLVGMGVANTIQQYCWTRALSLGPTAAVSPFYYMSLVWAMLLGFLVWNDQPTLALLAGSAVVVASGLFLLWHEARTKRAAQADARRVAIPGTSVPSVSAGR</sequence>
<gene>
    <name evidence="4" type="ORF">ACFSOX_07040</name>
</gene>
<reference evidence="5" key="1">
    <citation type="journal article" date="2019" name="Int. J. Syst. Evol. Microbiol.">
        <title>The Global Catalogue of Microorganisms (GCM) 10K type strain sequencing project: providing services to taxonomists for standard genome sequencing and annotation.</title>
        <authorList>
            <consortium name="The Broad Institute Genomics Platform"/>
            <consortium name="The Broad Institute Genome Sequencing Center for Infectious Disease"/>
            <person name="Wu L."/>
            <person name="Ma J."/>
        </authorList>
    </citation>
    <scope>NUCLEOTIDE SEQUENCE [LARGE SCALE GENOMIC DNA]</scope>
    <source>
        <strain evidence="5">CGMCC 1.6774</strain>
    </source>
</reference>
<dbReference type="InterPro" id="IPR000620">
    <property type="entry name" value="EamA_dom"/>
</dbReference>
<keyword evidence="2" id="KW-0732">Signal</keyword>
<feature type="transmembrane region" description="Helical" evidence="1">
    <location>
        <begin position="121"/>
        <end position="147"/>
    </location>
</feature>
<dbReference type="PANTHER" id="PTHR22911">
    <property type="entry name" value="ACYL-MALONYL CONDENSING ENZYME-RELATED"/>
    <property type="match status" value="1"/>
</dbReference>
<feature type="transmembrane region" description="Helical" evidence="1">
    <location>
        <begin position="182"/>
        <end position="204"/>
    </location>
</feature>
<dbReference type="Pfam" id="PF00892">
    <property type="entry name" value="EamA"/>
    <property type="match status" value="2"/>
</dbReference>
<feature type="chain" id="PRO_5045733332" evidence="2">
    <location>
        <begin position="21"/>
        <end position="346"/>
    </location>
</feature>
<keyword evidence="1" id="KW-1133">Transmembrane helix</keyword>
<dbReference type="Proteomes" id="UP001597314">
    <property type="component" value="Unassembled WGS sequence"/>
</dbReference>
<evidence type="ECO:0000256" key="2">
    <source>
        <dbReference type="SAM" id="SignalP"/>
    </source>
</evidence>
<feature type="domain" description="EamA" evidence="3">
    <location>
        <begin position="185"/>
        <end position="314"/>
    </location>
</feature>
<feature type="transmembrane region" description="Helical" evidence="1">
    <location>
        <begin position="159"/>
        <end position="176"/>
    </location>
</feature>
<dbReference type="RefSeq" id="WP_378477085.1">
    <property type="nucleotide sequence ID" value="NZ_JBHUIW010000005.1"/>
</dbReference>
<feature type="domain" description="EamA" evidence="3">
    <location>
        <begin position="44"/>
        <end position="176"/>
    </location>
</feature>
<name>A0ABW5AI76_9BRAD</name>
<feature type="transmembrane region" description="Helical" evidence="1">
    <location>
        <begin position="273"/>
        <end position="292"/>
    </location>
</feature>
<keyword evidence="1" id="KW-0472">Membrane</keyword>
<evidence type="ECO:0000256" key="1">
    <source>
        <dbReference type="SAM" id="Phobius"/>
    </source>
</evidence>
<dbReference type="SUPFAM" id="SSF103481">
    <property type="entry name" value="Multidrug resistance efflux transporter EmrE"/>
    <property type="match status" value="2"/>
</dbReference>
<evidence type="ECO:0000313" key="4">
    <source>
        <dbReference type="EMBL" id="MFD2181901.1"/>
    </source>
</evidence>
<comment type="caution">
    <text evidence="4">The sequence shown here is derived from an EMBL/GenBank/DDBJ whole genome shotgun (WGS) entry which is preliminary data.</text>
</comment>
<evidence type="ECO:0000313" key="5">
    <source>
        <dbReference type="Proteomes" id="UP001597314"/>
    </source>
</evidence>
<feature type="transmembrane region" description="Helical" evidence="1">
    <location>
        <begin position="81"/>
        <end position="101"/>
    </location>
</feature>
<dbReference type="EMBL" id="JBHUIW010000005">
    <property type="protein sequence ID" value="MFD2181901.1"/>
    <property type="molecule type" value="Genomic_DNA"/>
</dbReference>
<protein>
    <submittedName>
        <fullName evidence="4">DMT family transporter</fullName>
    </submittedName>
</protein>
<feature type="transmembrane region" description="Helical" evidence="1">
    <location>
        <begin position="216"/>
        <end position="236"/>
    </location>
</feature>
<dbReference type="InterPro" id="IPR037185">
    <property type="entry name" value="EmrE-like"/>
</dbReference>
<keyword evidence="5" id="KW-1185">Reference proteome</keyword>